<reference evidence="14 15" key="1">
    <citation type="submission" date="2018-04" db="EMBL/GenBank/DDBJ databases">
        <title>Thalassorhabdus spongiae gen. nov., sp. nov., isolated from a marine sponge in South-West Iceland.</title>
        <authorList>
            <person name="Knobloch S."/>
            <person name="Daussin A."/>
            <person name="Johannsson R."/>
            <person name="Marteinsson V.T."/>
        </authorList>
    </citation>
    <scope>NUCLEOTIDE SEQUENCE [LARGE SCALE GENOMIC DNA]</scope>
    <source>
        <strain evidence="14 15">Hp12</strain>
    </source>
</reference>
<dbReference type="PROSITE" id="PS51379">
    <property type="entry name" value="4FE4S_FER_2"/>
    <property type="match status" value="2"/>
</dbReference>
<keyword evidence="15" id="KW-1185">Reference proteome</keyword>
<dbReference type="Gene3D" id="3.30.70.2190">
    <property type="match status" value="1"/>
</dbReference>
<evidence type="ECO:0000256" key="3">
    <source>
        <dbReference type="ARBA" id="ARBA00022630"/>
    </source>
</evidence>
<dbReference type="SUPFAM" id="SSF56176">
    <property type="entry name" value="FAD-binding/transporter-associated domain-like"/>
    <property type="match status" value="1"/>
</dbReference>
<dbReference type="InterPro" id="IPR004113">
    <property type="entry name" value="FAD-bd_oxidored_4_C"/>
</dbReference>
<feature type="domain" description="4Fe-4S ferredoxin-type" evidence="12">
    <location>
        <begin position="593"/>
        <end position="625"/>
    </location>
</feature>
<keyword evidence="5" id="KW-0274">FAD</keyword>
<accession>A0A2V1GSS7</accession>
<dbReference type="Proteomes" id="UP000244906">
    <property type="component" value="Unassembled WGS sequence"/>
</dbReference>
<protein>
    <recommendedName>
        <fullName evidence="10">D-lactate dehydrogenase (cytochrome)</fullName>
        <ecNumber evidence="10">1.1.2.4</ecNumber>
    </recommendedName>
</protein>
<dbReference type="InterPro" id="IPR006094">
    <property type="entry name" value="Oxid_FAD_bind_N"/>
</dbReference>
<dbReference type="InterPro" id="IPR004017">
    <property type="entry name" value="Cys_rich_dom"/>
</dbReference>
<evidence type="ECO:0000313" key="15">
    <source>
        <dbReference type="Proteomes" id="UP000244906"/>
    </source>
</evidence>
<keyword evidence="11" id="KW-0175">Coiled coil</keyword>
<evidence type="ECO:0000256" key="7">
    <source>
        <dbReference type="ARBA" id="ARBA00023002"/>
    </source>
</evidence>
<dbReference type="GO" id="GO:1903457">
    <property type="term" value="P:lactate catabolic process"/>
    <property type="evidence" value="ECO:0007669"/>
    <property type="project" value="TreeGrafter"/>
</dbReference>
<proteinExistence type="inferred from homology"/>
<dbReference type="InterPro" id="IPR017896">
    <property type="entry name" value="4Fe4S_Fe-S-bd"/>
</dbReference>
<evidence type="ECO:0000256" key="6">
    <source>
        <dbReference type="ARBA" id="ARBA00022946"/>
    </source>
</evidence>
<keyword evidence="9" id="KW-0411">Iron-sulfur</keyword>
<dbReference type="SUPFAM" id="SSF46548">
    <property type="entry name" value="alpha-helical ferredoxin"/>
    <property type="match status" value="1"/>
</dbReference>
<dbReference type="InterPro" id="IPR016164">
    <property type="entry name" value="FAD-linked_Oxase-like_C"/>
</dbReference>
<keyword evidence="7" id="KW-0560">Oxidoreductase</keyword>
<dbReference type="PANTHER" id="PTHR11748:SF111">
    <property type="entry name" value="D-LACTATE DEHYDROGENASE, MITOCHONDRIAL-RELATED"/>
    <property type="match status" value="1"/>
</dbReference>
<comment type="cofactor">
    <cofactor evidence="1">
        <name>FAD</name>
        <dbReference type="ChEBI" id="CHEBI:57692"/>
    </cofactor>
</comment>
<sequence>MKHPSSADKKYRDYLAAAETFIDQQRITSDPLKTLAYGTDASFYRLIPQAVIKVDNEQEITRLLGLSRQLNVPVTFRAAGTSLSGQAITDSILITLNNSWKSRKVESDGMVINLQPGVIGADANAALVPWGRKIGPDPASINTCKIGGIAANNASGMCCGTAQNSYHTVAGMRLILADGALLDTRCPDSVAKFKNTHAELLNGLTDLAQQTCINQSLADKIRHKFRLKNTTGYSLNALVDYQDPLDILQHLMIGSEGTLGFISEISYHTVVEHPHKASTLVVFDNTDSACRAVSALKTEPVDSVEMMDRKALASVDGKPGMPDFISNLNEQANSLLIETRAATENELNQQIARINDVLKDFNKAAEVSFTADPAEFGKLWAIRKGLFPAVGGVREVGTTVIIEDIAFPVPQLAEAVIELQQLFIDFEYHNAIIFGHALEGNLHFVFTQGFETQQEIDRYGKFMDAVAHLVVNGYGGSLKAEHGTGRNMAPYVEMEWGSQAYNLMRQLKALLDPHNILNPGVILTDDPQSHLKNLKALPAADVSIDMCIECGFCEPVCPSRDITLTPRQRAALWREISRADRDDDKARVKELEQSWLYNGLDTCAACGMCQTRCPVGINIADLTRKLRGQRNSGTTDSIASIAANNYGSAMKIAGAGLSAAKATGAIIGNQRLKRITEKGHKMFSAMPVWPATSPGSASYSLSNSLNNGEPIVFFPSCASRTFGNAKGQQSQIDVIRQLLERAGYQLIIPKKLGDLCCGMPFESKGFAVQAQSKATQLRNALELASNNGQYPVLCDTSPCVVRGKAEIEASNSKMTLLDPVEFCLEHLLPRLTIRRKVHRLAVHATCSVRKQGLTTTLEKLASHCADELIIPEGIECCGFAGDRGFTQPELNASSLENLSKQIDGCEQGVSTSRTCEIGLTEHGGIDYRSIFHLLDECSREIPKPL</sequence>
<keyword evidence="3" id="KW-0285">Flavoprotein</keyword>
<dbReference type="InterPro" id="IPR017900">
    <property type="entry name" value="4Fe4S_Fe_S_CS"/>
</dbReference>
<evidence type="ECO:0000256" key="9">
    <source>
        <dbReference type="ARBA" id="ARBA00023014"/>
    </source>
</evidence>
<dbReference type="Pfam" id="PF13183">
    <property type="entry name" value="Fer4_8"/>
    <property type="match status" value="1"/>
</dbReference>
<comment type="caution">
    <text evidence="14">The sequence shown here is derived from an EMBL/GenBank/DDBJ whole genome shotgun (WGS) entry which is preliminary data.</text>
</comment>
<dbReference type="Pfam" id="PF02754">
    <property type="entry name" value="CCG"/>
    <property type="match status" value="2"/>
</dbReference>
<evidence type="ECO:0000259" key="13">
    <source>
        <dbReference type="PROSITE" id="PS51387"/>
    </source>
</evidence>
<dbReference type="InterPro" id="IPR009051">
    <property type="entry name" value="Helical_ferredxn"/>
</dbReference>
<dbReference type="GO" id="GO:0051536">
    <property type="term" value="F:iron-sulfur cluster binding"/>
    <property type="evidence" value="ECO:0007669"/>
    <property type="project" value="UniProtKB-KW"/>
</dbReference>
<dbReference type="Gene3D" id="3.30.465.10">
    <property type="match status" value="1"/>
</dbReference>
<dbReference type="Gene3D" id="3.30.70.2740">
    <property type="match status" value="1"/>
</dbReference>
<gene>
    <name evidence="14" type="ORF">DC094_13895</name>
</gene>
<keyword evidence="6" id="KW-0809">Transit peptide</keyword>
<dbReference type="PROSITE" id="PS51387">
    <property type="entry name" value="FAD_PCMH"/>
    <property type="match status" value="1"/>
</dbReference>
<dbReference type="SUPFAM" id="SSF55103">
    <property type="entry name" value="FAD-linked oxidases, C-terminal domain"/>
    <property type="match status" value="1"/>
</dbReference>
<dbReference type="PROSITE" id="PS00198">
    <property type="entry name" value="4FE4S_FER_1"/>
    <property type="match status" value="2"/>
</dbReference>
<comment type="similarity">
    <text evidence="2">Belongs to the FAD-binding oxidoreductase/transferase type 4 family.</text>
</comment>
<dbReference type="InterPro" id="IPR016167">
    <property type="entry name" value="FAD-bd_PCMH_sub1"/>
</dbReference>
<dbReference type="EC" id="1.1.2.4" evidence="10"/>
<dbReference type="GO" id="GO:0071949">
    <property type="term" value="F:FAD binding"/>
    <property type="evidence" value="ECO:0007669"/>
    <property type="project" value="InterPro"/>
</dbReference>
<dbReference type="Gene3D" id="1.10.1060.10">
    <property type="entry name" value="Alpha-helical ferredoxin"/>
    <property type="match status" value="1"/>
</dbReference>
<feature type="coiled-coil region" evidence="11">
    <location>
        <begin position="325"/>
        <end position="364"/>
    </location>
</feature>
<dbReference type="InterPro" id="IPR016166">
    <property type="entry name" value="FAD-bd_PCMH"/>
</dbReference>
<dbReference type="PANTHER" id="PTHR11748">
    <property type="entry name" value="D-LACTATE DEHYDROGENASE"/>
    <property type="match status" value="1"/>
</dbReference>
<dbReference type="AlphaFoldDB" id="A0A2V1GSS7"/>
<keyword evidence="8" id="KW-0408">Iron</keyword>
<evidence type="ECO:0000259" key="12">
    <source>
        <dbReference type="PROSITE" id="PS51379"/>
    </source>
</evidence>
<dbReference type="Gene3D" id="1.10.45.10">
    <property type="entry name" value="Vanillyl-alcohol Oxidase, Chain A, domain 4"/>
    <property type="match status" value="1"/>
</dbReference>
<organism evidence="14 15">
    <name type="scientific">Pelagibaculum spongiae</name>
    <dbReference type="NCBI Taxonomy" id="2080658"/>
    <lineage>
        <taxon>Bacteria</taxon>
        <taxon>Pseudomonadati</taxon>
        <taxon>Pseudomonadota</taxon>
        <taxon>Gammaproteobacteria</taxon>
        <taxon>Oceanospirillales</taxon>
        <taxon>Pelagibaculum</taxon>
    </lineage>
</organism>
<dbReference type="Pfam" id="PF01565">
    <property type="entry name" value="FAD_binding_4"/>
    <property type="match status" value="1"/>
</dbReference>
<feature type="domain" description="FAD-binding PCMH-type" evidence="13">
    <location>
        <begin position="44"/>
        <end position="272"/>
    </location>
</feature>
<dbReference type="OrthoDB" id="9811557at2"/>
<evidence type="ECO:0000256" key="11">
    <source>
        <dbReference type="SAM" id="Coils"/>
    </source>
</evidence>
<evidence type="ECO:0000256" key="4">
    <source>
        <dbReference type="ARBA" id="ARBA00022723"/>
    </source>
</evidence>
<evidence type="ECO:0000256" key="8">
    <source>
        <dbReference type="ARBA" id="ARBA00023004"/>
    </source>
</evidence>
<dbReference type="FunFam" id="1.10.45.10:FF:000001">
    <property type="entry name" value="D-lactate dehydrogenase mitochondrial"/>
    <property type="match status" value="1"/>
</dbReference>
<dbReference type="Pfam" id="PF02913">
    <property type="entry name" value="FAD-oxidase_C"/>
    <property type="match status" value="1"/>
</dbReference>
<dbReference type="GO" id="GO:0004458">
    <property type="term" value="F:D-lactate dehydrogenase (cytochrome) activity"/>
    <property type="evidence" value="ECO:0007669"/>
    <property type="project" value="UniProtKB-EC"/>
</dbReference>
<dbReference type="Gene3D" id="3.30.43.10">
    <property type="entry name" value="Uridine Diphospho-n-acetylenolpyruvylglucosamine Reductase, domain 2"/>
    <property type="match status" value="1"/>
</dbReference>
<name>A0A2V1GSS7_9GAMM</name>
<dbReference type="InterPro" id="IPR016169">
    <property type="entry name" value="FAD-bd_PCMH_sub2"/>
</dbReference>
<evidence type="ECO:0000313" key="14">
    <source>
        <dbReference type="EMBL" id="PVZ68449.1"/>
    </source>
</evidence>
<dbReference type="InterPro" id="IPR036318">
    <property type="entry name" value="FAD-bd_PCMH-like_sf"/>
</dbReference>
<evidence type="ECO:0000256" key="2">
    <source>
        <dbReference type="ARBA" id="ARBA00008000"/>
    </source>
</evidence>
<dbReference type="EMBL" id="QDDL01000005">
    <property type="protein sequence ID" value="PVZ68449.1"/>
    <property type="molecule type" value="Genomic_DNA"/>
</dbReference>
<evidence type="ECO:0000256" key="1">
    <source>
        <dbReference type="ARBA" id="ARBA00001974"/>
    </source>
</evidence>
<keyword evidence="4" id="KW-0479">Metal-binding</keyword>
<evidence type="ECO:0000256" key="10">
    <source>
        <dbReference type="ARBA" id="ARBA00038897"/>
    </source>
</evidence>
<dbReference type="GO" id="GO:0046872">
    <property type="term" value="F:metal ion binding"/>
    <property type="evidence" value="ECO:0007669"/>
    <property type="project" value="UniProtKB-KW"/>
</dbReference>
<dbReference type="InterPro" id="IPR016171">
    <property type="entry name" value="Vanillyl_alc_oxidase_C-sub2"/>
</dbReference>
<feature type="domain" description="4Fe-4S ferredoxin-type" evidence="12">
    <location>
        <begin position="538"/>
        <end position="567"/>
    </location>
</feature>
<dbReference type="GO" id="GO:0008720">
    <property type="term" value="F:D-lactate dehydrogenase (NAD+) activity"/>
    <property type="evidence" value="ECO:0007669"/>
    <property type="project" value="TreeGrafter"/>
</dbReference>
<evidence type="ECO:0000256" key="5">
    <source>
        <dbReference type="ARBA" id="ARBA00022827"/>
    </source>
</evidence>